<sequence length="119" mass="13883">MNNSILQGYLTSLYSKYVSDLKLGEHHVSDKRLQEFVADLKKAGILLETFNWGEWYQNSYMVDRPEYIADASFYECQILLTAMSRLHRFSPGILSNMRCQGVLIAILERFQSLYYQKAV</sequence>
<evidence type="ECO:0000313" key="1">
    <source>
        <dbReference type="EMBL" id="MBL4913706.1"/>
    </source>
</evidence>
<protein>
    <submittedName>
        <fullName evidence="1">Uncharacterized protein</fullName>
    </submittedName>
</protein>
<gene>
    <name evidence="1" type="ORF">JMA39_11275</name>
</gene>
<dbReference type="EMBL" id="JAESVD010000006">
    <property type="protein sequence ID" value="MBL4913706.1"/>
    <property type="molecule type" value="Genomic_DNA"/>
</dbReference>
<dbReference type="RefSeq" id="WP_202722274.1">
    <property type="nucleotide sequence ID" value="NZ_BPEX01000032.1"/>
</dbReference>
<proteinExistence type="predicted"/>
<keyword evidence="2" id="KW-1185">Reference proteome</keyword>
<dbReference type="InterPro" id="IPR045425">
    <property type="entry name" value="DUF6508"/>
</dbReference>
<reference evidence="1 2" key="1">
    <citation type="submission" date="2021-01" db="EMBL/GenBank/DDBJ databases">
        <title>Genome sequence of Shewanella schlegeliana JCM 11561.</title>
        <authorList>
            <person name="Zhang H."/>
            <person name="Li C."/>
        </authorList>
    </citation>
    <scope>NUCLEOTIDE SEQUENCE [LARGE SCALE GENOMIC DNA]</scope>
    <source>
        <strain evidence="1 2">JCM 11561</strain>
    </source>
</reference>
<organism evidence="1 2">
    <name type="scientific">Shewanella schlegeliana</name>
    <dbReference type="NCBI Taxonomy" id="190308"/>
    <lineage>
        <taxon>Bacteria</taxon>
        <taxon>Pseudomonadati</taxon>
        <taxon>Pseudomonadota</taxon>
        <taxon>Gammaproteobacteria</taxon>
        <taxon>Alteromonadales</taxon>
        <taxon>Shewanellaceae</taxon>
        <taxon>Shewanella</taxon>
    </lineage>
</organism>
<dbReference type="Proteomes" id="UP000604898">
    <property type="component" value="Unassembled WGS sequence"/>
</dbReference>
<dbReference type="Pfam" id="PF20118">
    <property type="entry name" value="DUF6508"/>
    <property type="match status" value="1"/>
</dbReference>
<comment type="caution">
    <text evidence="1">The sequence shown here is derived from an EMBL/GenBank/DDBJ whole genome shotgun (WGS) entry which is preliminary data.</text>
</comment>
<name>A0ABS1SYU8_9GAMM</name>
<evidence type="ECO:0000313" key="2">
    <source>
        <dbReference type="Proteomes" id="UP000604898"/>
    </source>
</evidence>
<accession>A0ABS1SYU8</accession>